<evidence type="ECO:0000256" key="1">
    <source>
        <dbReference type="SAM" id="MobiDB-lite"/>
    </source>
</evidence>
<name>A0A4Z2HWS4_9TELE</name>
<reference evidence="3 4" key="1">
    <citation type="submission" date="2019-03" db="EMBL/GenBank/DDBJ databases">
        <title>First draft genome of Liparis tanakae, snailfish: a comprehensive survey of snailfish specific genes.</title>
        <authorList>
            <person name="Kim W."/>
            <person name="Song I."/>
            <person name="Jeong J.-H."/>
            <person name="Kim D."/>
            <person name="Kim S."/>
            <person name="Ryu S."/>
            <person name="Song J.Y."/>
            <person name="Lee S.K."/>
        </authorList>
    </citation>
    <scope>NUCLEOTIDE SEQUENCE [LARGE SCALE GENOMIC DNA]</scope>
    <source>
        <tissue evidence="3">Muscle</tissue>
    </source>
</reference>
<dbReference type="OrthoDB" id="8446997at2759"/>
<proteinExistence type="predicted"/>
<protein>
    <submittedName>
        <fullName evidence="3">Uncharacterized protein</fullName>
    </submittedName>
</protein>
<feature type="compositionally biased region" description="Basic and acidic residues" evidence="1">
    <location>
        <begin position="125"/>
        <end position="152"/>
    </location>
</feature>
<evidence type="ECO:0000256" key="2">
    <source>
        <dbReference type="SAM" id="Phobius"/>
    </source>
</evidence>
<feature type="compositionally biased region" description="Polar residues" evidence="1">
    <location>
        <begin position="170"/>
        <end position="186"/>
    </location>
</feature>
<keyword evidence="2" id="KW-0812">Transmembrane</keyword>
<comment type="caution">
    <text evidence="3">The sequence shown here is derived from an EMBL/GenBank/DDBJ whole genome shotgun (WGS) entry which is preliminary data.</text>
</comment>
<dbReference type="AlphaFoldDB" id="A0A4Z2HWS4"/>
<dbReference type="PANTHER" id="PTHR38706">
    <property type="entry name" value="SI:CH211-198C19.1-RELATED"/>
    <property type="match status" value="1"/>
</dbReference>
<keyword evidence="4" id="KW-1185">Reference proteome</keyword>
<feature type="region of interest" description="Disordered" evidence="1">
    <location>
        <begin position="125"/>
        <end position="192"/>
    </location>
</feature>
<organism evidence="3 4">
    <name type="scientific">Liparis tanakae</name>
    <name type="common">Tanaka's snailfish</name>
    <dbReference type="NCBI Taxonomy" id="230148"/>
    <lineage>
        <taxon>Eukaryota</taxon>
        <taxon>Metazoa</taxon>
        <taxon>Chordata</taxon>
        <taxon>Craniata</taxon>
        <taxon>Vertebrata</taxon>
        <taxon>Euteleostomi</taxon>
        <taxon>Actinopterygii</taxon>
        <taxon>Neopterygii</taxon>
        <taxon>Teleostei</taxon>
        <taxon>Neoteleostei</taxon>
        <taxon>Acanthomorphata</taxon>
        <taxon>Eupercaria</taxon>
        <taxon>Perciformes</taxon>
        <taxon>Cottioidei</taxon>
        <taxon>Cottales</taxon>
        <taxon>Liparidae</taxon>
        <taxon>Liparis</taxon>
    </lineage>
</organism>
<accession>A0A4Z2HWS4</accession>
<evidence type="ECO:0000313" key="3">
    <source>
        <dbReference type="EMBL" id="TNN69332.1"/>
    </source>
</evidence>
<sequence length="312" mass="35874">MDQAKKINYGKSVPKHGLLLLYWFANIVEIDENNVIWMTFDPNTHDYGSHYYHNSEGVLEELDRNNAFRHIRAFSVGRNQLLQLRDRFGGNADESQLRDIINTWGPNLAGLGLLLCIVIQEKDSPNQPNRQEERPKHVDDDSKRKSNVHRDVPNQVYVPKRNADEDLEANNRTTNRQSVVTSASRNSKSKPRRFHAYSPTQIRYLKAADKRRMMGMPGIFTMCCGALFLALTSVSAVHKLDSINSLKKINYGKSVPKHGLLLLYWFANIVEIDENNVIWMTFDPNTHDYGSHYYHNSEGVLEELDGNNAFRV</sequence>
<evidence type="ECO:0000313" key="4">
    <source>
        <dbReference type="Proteomes" id="UP000314294"/>
    </source>
</evidence>
<feature type="transmembrane region" description="Helical" evidence="2">
    <location>
        <begin position="219"/>
        <end position="238"/>
    </location>
</feature>
<keyword evidence="2" id="KW-1133">Transmembrane helix</keyword>
<dbReference type="Proteomes" id="UP000314294">
    <property type="component" value="Unassembled WGS sequence"/>
</dbReference>
<gene>
    <name evidence="3" type="ORF">EYF80_020483</name>
</gene>
<dbReference type="PANTHER" id="PTHR38706:SF2">
    <property type="match status" value="1"/>
</dbReference>
<dbReference type="EMBL" id="SRLO01000177">
    <property type="protein sequence ID" value="TNN69332.1"/>
    <property type="molecule type" value="Genomic_DNA"/>
</dbReference>
<keyword evidence="2" id="KW-0472">Membrane</keyword>